<sequence length="203" mass="20981">MTASLYQALLTRGTSPALTWYDADGRIELSGKVLANHVAKIANYLADECGLEPGDELALDLPLHWKTLAWALGGIVAGARVTVGTDGSVVVTTDPQVEAGGEIVALNLDSFAFAWHGQLPDGVADGAAEVMAQPDTLMIAEELANVERVRAGRAISQASVLVKPTIADAVTALVAASAGGSIVVVGDDRDPARVAEVERATLI</sequence>
<evidence type="ECO:0000313" key="1">
    <source>
        <dbReference type="EMBL" id="MEW6953679.1"/>
    </source>
</evidence>
<dbReference type="InterPro" id="IPR042099">
    <property type="entry name" value="ANL_N_sf"/>
</dbReference>
<keyword evidence="2" id="KW-1185">Reference proteome</keyword>
<dbReference type="NCBIfam" id="TIGR03089">
    <property type="entry name" value="TIGR03089 family protein"/>
    <property type="match status" value="1"/>
</dbReference>
<dbReference type="EMBL" id="JBAGNM010000001">
    <property type="protein sequence ID" value="MEW6953679.1"/>
    <property type="molecule type" value="Genomic_DNA"/>
</dbReference>
<gene>
    <name evidence="1" type="ORF">V3M73_01375</name>
</gene>
<proteinExistence type="predicted"/>
<dbReference type="RefSeq" id="WP_115323803.1">
    <property type="nucleotide sequence ID" value="NZ_JACHWO010000001.1"/>
</dbReference>
<dbReference type="Gene3D" id="3.40.50.12780">
    <property type="entry name" value="N-terminal domain of ligase-like"/>
    <property type="match status" value="1"/>
</dbReference>
<dbReference type="InterPro" id="IPR017523">
    <property type="entry name" value="Rv3268"/>
</dbReference>
<comment type="caution">
    <text evidence="1">The sequence shown here is derived from an EMBL/GenBank/DDBJ whole genome shotgun (WGS) entry which is preliminary data.</text>
</comment>
<dbReference type="SUPFAM" id="SSF56801">
    <property type="entry name" value="Acetyl-CoA synthetase-like"/>
    <property type="match status" value="1"/>
</dbReference>
<accession>A0ABV3N979</accession>
<evidence type="ECO:0000313" key="2">
    <source>
        <dbReference type="Proteomes" id="UP001555100"/>
    </source>
</evidence>
<organism evidence="1 2">
    <name type="scientific">Trueperella pyogenes</name>
    <dbReference type="NCBI Taxonomy" id="1661"/>
    <lineage>
        <taxon>Bacteria</taxon>
        <taxon>Bacillati</taxon>
        <taxon>Actinomycetota</taxon>
        <taxon>Actinomycetes</taxon>
        <taxon>Actinomycetales</taxon>
        <taxon>Actinomycetaceae</taxon>
        <taxon>Trueperella</taxon>
    </lineage>
</organism>
<reference evidence="1 2" key="1">
    <citation type="submission" date="2024-01" db="EMBL/GenBank/DDBJ databases">
        <title>Genomic analysis and antimicrobial resistance profiles of Trueperella pyogenes isolated from domestic and wild animals.</title>
        <authorList>
            <person name="Magossi G."/>
            <person name="Gzyl K.E."/>
            <person name="Holman D.B."/>
            <person name="Amat S."/>
        </authorList>
    </citation>
    <scope>NUCLEOTIDE SEQUENCE [LARGE SCALE GENOMIC DNA]</scope>
    <source>
        <strain evidence="1 2">1494</strain>
    </source>
</reference>
<name>A0ABV3N979_9ACTO</name>
<dbReference type="Proteomes" id="UP001555100">
    <property type="component" value="Unassembled WGS sequence"/>
</dbReference>
<protein>
    <submittedName>
        <fullName evidence="1">TIGR03089 family protein</fullName>
    </submittedName>
</protein>